<organism evidence="3 4">
    <name type="scientific">Uabimicrobium amorphum</name>
    <dbReference type="NCBI Taxonomy" id="2596890"/>
    <lineage>
        <taxon>Bacteria</taxon>
        <taxon>Pseudomonadati</taxon>
        <taxon>Planctomycetota</taxon>
        <taxon>Candidatus Uabimicrobiia</taxon>
        <taxon>Candidatus Uabimicrobiales</taxon>
        <taxon>Candidatus Uabimicrobiaceae</taxon>
        <taxon>Candidatus Uabimicrobium</taxon>
    </lineage>
</organism>
<dbReference type="SUPFAM" id="SSF54427">
    <property type="entry name" value="NTF2-like"/>
    <property type="match status" value="1"/>
</dbReference>
<evidence type="ECO:0000256" key="1">
    <source>
        <dbReference type="SAM" id="SignalP"/>
    </source>
</evidence>
<evidence type="ECO:0000313" key="3">
    <source>
        <dbReference type="EMBL" id="BBM87569.1"/>
    </source>
</evidence>
<dbReference type="AlphaFoldDB" id="A0A5S9IT12"/>
<dbReference type="Proteomes" id="UP000326354">
    <property type="component" value="Chromosome"/>
</dbReference>
<accession>A0A5S9IT12</accession>
<gene>
    <name evidence="3" type="ORF">UABAM_05981</name>
</gene>
<evidence type="ECO:0000313" key="4">
    <source>
        <dbReference type="Proteomes" id="UP000326354"/>
    </source>
</evidence>
<dbReference type="InterPro" id="IPR037401">
    <property type="entry name" value="SnoaL-like"/>
</dbReference>
<dbReference type="InterPro" id="IPR032710">
    <property type="entry name" value="NTF2-like_dom_sf"/>
</dbReference>
<dbReference type="KEGG" id="uam:UABAM_05981"/>
<feature type="signal peptide" evidence="1">
    <location>
        <begin position="1"/>
        <end position="17"/>
    </location>
</feature>
<keyword evidence="1" id="KW-0732">Signal</keyword>
<proteinExistence type="predicted"/>
<keyword evidence="4" id="KW-1185">Reference proteome</keyword>
<dbReference type="EMBL" id="AP019860">
    <property type="protein sequence ID" value="BBM87569.1"/>
    <property type="molecule type" value="Genomic_DNA"/>
</dbReference>
<dbReference type="Gene3D" id="3.10.450.50">
    <property type="match status" value="1"/>
</dbReference>
<protein>
    <recommendedName>
        <fullName evidence="2">SnoaL-like domain-containing protein</fullName>
    </recommendedName>
</protein>
<reference evidence="3 4" key="1">
    <citation type="submission" date="2019-08" db="EMBL/GenBank/DDBJ databases">
        <title>Complete genome sequence of Candidatus Uab amorphum.</title>
        <authorList>
            <person name="Shiratori T."/>
            <person name="Suzuki S."/>
            <person name="Kakizawa Y."/>
            <person name="Ishida K."/>
        </authorList>
    </citation>
    <scope>NUCLEOTIDE SEQUENCE [LARGE SCALE GENOMIC DNA]</scope>
    <source>
        <strain evidence="3 4">SRT547</strain>
    </source>
</reference>
<dbReference type="OrthoDB" id="271716at2"/>
<feature type="domain" description="SnoaL-like" evidence="2">
    <location>
        <begin position="27"/>
        <end position="137"/>
    </location>
</feature>
<dbReference type="RefSeq" id="WP_151971585.1">
    <property type="nucleotide sequence ID" value="NZ_AP019860.1"/>
</dbReference>
<name>A0A5S9IT12_UABAM</name>
<feature type="chain" id="PRO_5025053121" description="SnoaL-like domain-containing protein" evidence="1">
    <location>
        <begin position="18"/>
        <end position="278"/>
    </location>
</feature>
<dbReference type="Pfam" id="PF13474">
    <property type="entry name" value="SnoaL_3"/>
    <property type="match status" value="1"/>
</dbReference>
<sequence length="278" mass="32574">MKFILIFYLFFAPILFANEDLKNDLHTFLDAWHHAAAVADEKKFFGSMDKDSIYIGTDATERWSKDVFQKWCQFAFARKSAWTFIPLERKLYFSESSKIVWFDETLDTWMGICRGSGVLERKNDRWKIKHYHLAVTIPNELITEFTDLVKQDPYLPVTNFDDTRNANKDLAYAILQAKKTAKKILIVVGEKQENKCDEFFSYTSGDSKIQDYLAKHYIVLCIRSAEKKLLRRFMTNIASPSWCIIDDNAQKIKTASHHDLTQKQQYDAQKIMSFLKVK</sequence>
<dbReference type="Gene3D" id="3.40.30.10">
    <property type="entry name" value="Glutaredoxin"/>
    <property type="match status" value="1"/>
</dbReference>
<evidence type="ECO:0000259" key="2">
    <source>
        <dbReference type="Pfam" id="PF13474"/>
    </source>
</evidence>